<sequence length="68" mass="7858">MLLKIDEPTVKDSERSEVRYRGKENISLYKKYVSEYLTEGDEGNLTVHGELFATKKKSAHLKNILSKQ</sequence>
<keyword evidence="2" id="KW-1185">Reference proteome</keyword>
<reference evidence="2" key="1">
    <citation type="submission" date="2013-10" db="EMBL/GenBank/DDBJ databases">
        <title>Genome sequencing of Onchocerca volvulus.</title>
        <authorList>
            <person name="Cotton J."/>
            <person name="Tsai J."/>
            <person name="Stanley E."/>
            <person name="Tracey A."/>
            <person name="Holroyd N."/>
            <person name="Lustigman S."/>
            <person name="Berriman M."/>
        </authorList>
    </citation>
    <scope>NUCLEOTIDE SEQUENCE</scope>
</reference>
<dbReference type="AlphaFoldDB" id="A0A8R1TWF9"/>
<dbReference type="Proteomes" id="UP000024404">
    <property type="component" value="Unassembled WGS sequence"/>
</dbReference>
<protein>
    <submittedName>
        <fullName evidence="1">Uncharacterized protein</fullName>
    </submittedName>
</protein>
<accession>A0A8R1TWF9</accession>
<reference evidence="1" key="2">
    <citation type="submission" date="2022-06" db="UniProtKB">
        <authorList>
            <consortium name="EnsemblMetazoa"/>
        </authorList>
    </citation>
    <scope>IDENTIFICATION</scope>
</reference>
<evidence type="ECO:0000313" key="1">
    <source>
        <dbReference type="EnsemblMetazoa" id="OVOC6652.1"/>
    </source>
</evidence>
<evidence type="ECO:0000313" key="2">
    <source>
        <dbReference type="Proteomes" id="UP000024404"/>
    </source>
</evidence>
<dbReference type="EnsemblMetazoa" id="OVOC6652.1">
    <property type="protein sequence ID" value="OVOC6652.1"/>
    <property type="gene ID" value="WBGene00243461"/>
</dbReference>
<organism evidence="1 2">
    <name type="scientific">Onchocerca volvulus</name>
    <dbReference type="NCBI Taxonomy" id="6282"/>
    <lineage>
        <taxon>Eukaryota</taxon>
        <taxon>Metazoa</taxon>
        <taxon>Ecdysozoa</taxon>
        <taxon>Nematoda</taxon>
        <taxon>Chromadorea</taxon>
        <taxon>Rhabditida</taxon>
        <taxon>Spirurina</taxon>
        <taxon>Spiruromorpha</taxon>
        <taxon>Filarioidea</taxon>
        <taxon>Onchocercidae</taxon>
        <taxon>Onchocerca</taxon>
    </lineage>
</organism>
<name>A0A8R1TWF9_ONCVO</name>
<proteinExistence type="predicted"/>
<dbReference type="EMBL" id="CMVM020000180">
    <property type="status" value="NOT_ANNOTATED_CDS"/>
    <property type="molecule type" value="Genomic_DNA"/>
</dbReference>